<keyword evidence="4" id="KW-1185">Reference proteome</keyword>
<organism evidence="3 4">
    <name type="scientific">Flavobacterium hydrophilum</name>
    <dbReference type="NCBI Taxonomy" id="2211445"/>
    <lineage>
        <taxon>Bacteria</taxon>
        <taxon>Pseudomonadati</taxon>
        <taxon>Bacteroidota</taxon>
        <taxon>Flavobacteriia</taxon>
        <taxon>Flavobacteriales</taxon>
        <taxon>Flavobacteriaceae</taxon>
        <taxon>Flavobacterium</taxon>
    </lineage>
</organism>
<dbReference type="RefSeq" id="WP_110347047.1">
    <property type="nucleotide sequence ID" value="NZ_QJHL01000002.1"/>
</dbReference>
<dbReference type="Gene3D" id="3.30.530.20">
    <property type="match status" value="1"/>
</dbReference>
<dbReference type="Pfam" id="PF08327">
    <property type="entry name" value="AHSA1"/>
    <property type="match status" value="1"/>
</dbReference>
<reference evidence="3 4" key="1">
    <citation type="submission" date="2018-05" db="EMBL/GenBank/DDBJ databases">
        <title>Flavobacterium sp. strain IMCC34758, incomplete genome.</title>
        <authorList>
            <person name="Joung Y."/>
        </authorList>
    </citation>
    <scope>NUCLEOTIDE SEQUENCE [LARGE SCALE GENOMIC DNA]</scope>
    <source>
        <strain evidence="3 4">IMCC34758</strain>
    </source>
</reference>
<evidence type="ECO:0000313" key="3">
    <source>
        <dbReference type="EMBL" id="PXY45557.1"/>
    </source>
</evidence>
<dbReference type="AlphaFoldDB" id="A0A2V4C3K2"/>
<comment type="similarity">
    <text evidence="1">Belongs to the AHA1 family.</text>
</comment>
<accession>A0A2V4C3K2</accession>
<evidence type="ECO:0000259" key="2">
    <source>
        <dbReference type="Pfam" id="PF08327"/>
    </source>
</evidence>
<dbReference type="EMBL" id="QJHL01000002">
    <property type="protein sequence ID" value="PXY45557.1"/>
    <property type="molecule type" value="Genomic_DNA"/>
</dbReference>
<comment type="caution">
    <text evidence="3">The sequence shown here is derived from an EMBL/GenBank/DDBJ whole genome shotgun (WGS) entry which is preliminary data.</text>
</comment>
<feature type="domain" description="Activator of Hsp90 ATPase homologue 1/2-like C-terminal" evidence="2">
    <location>
        <begin position="10"/>
        <end position="130"/>
    </location>
</feature>
<name>A0A2V4C3K2_9FLAO</name>
<evidence type="ECO:0000313" key="4">
    <source>
        <dbReference type="Proteomes" id="UP000247681"/>
    </source>
</evidence>
<evidence type="ECO:0000256" key="1">
    <source>
        <dbReference type="ARBA" id="ARBA00006817"/>
    </source>
</evidence>
<protein>
    <submittedName>
        <fullName evidence="3">Polyketide cyclase</fullName>
    </submittedName>
</protein>
<sequence length="134" mass="15549">MITVQTIVNAIIEKVWEFWTNPKHIQKWNNPTDDWHTPAVENDVKAGGKFKYTMATKNGSISFDYEGIYTKVDKFSVIEYHLVDNRTGSIRFEIQGDKVKITEIFEPEKAHPASEQKEFCQGVIDNFKKYTEAN</sequence>
<dbReference type="Proteomes" id="UP000247681">
    <property type="component" value="Unassembled WGS sequence"/>
</dbReference>
<dbReference type="InterPro" id="IPR013538">
    <property type="entry name" value="ASHA1/2-like_C"/>
</dbReference>
<proteinExistence type="inferred from homology"/>
<gene>
    <name evidence="3" type="ORF">DMB68_12835</name>
</gene>
<dbReference type="OrthoDB" id="384974at2"/>
<dbReference type="SUPFAM" id="SSF55961">
    <property type="entry name" value="Bet v1-like"/>
    <property type="match status" value="1"/>
</dbReference>
<dbReference type="InterPro" id="IPR023393">
    <property type="entry name" value="START-like_dom_sf"/>
</dbReference>